<feature type="transmembrane region" description="Helical" evidence="1">
    <location>
        <begin position="162"/>
        <end position="180"/>
    </location>
</feature>
<keyword evidence="2" id="KW-0732">Signal</keyword>
<evidence type="ECO:0008006" key="5">
    <source>
        <dbReference type="Google" id="ProtNLM"/>
    </source>
</evidence>
<name>A0A1H4G3C0_9RHOB</name>
<evidence type="ECO:0000313" key="4">
    <source>
        <dbReference type="Proteomes" id="UP000198703"/>
    </source>
</evidence>
<keyword evidence="1" id="KW-1133">Transmembrane helix</keyword>
<proteinExistence type="predicted"/>
<feature type="signal peptide" evidence="2">
    <location>
        <begin position="1"/>
        <end position="24"/>
    </location>
</feature>
<keyword evidence="4" id="KW-1185">Reference proteome</keyword>
<keyword evidence="1" id="KW-0812">Transmembrane</keyword>
<reference evidence="3 4" key="1">
    <citation type="submission" date="2016-10" db="EMBL/GenBank/DDBJ databases">
        <authorList>
            <person name="de Groot N.N."/>
        </authorList>
    </citation>
    <scope>NUCLEOTIDE SEQUENCE [LARGE SCALE GENOMIC DNA]</scope>
    <source>
        <strain evidence="3 4">DSM 15345</strain>
    </source>
</reference>
<dbReference type="EMBL" id="FNQM01000035">
    <property type="protein sequence ID" value="SEB03811.1"/>
    <property type="molecule type" value="Genomic_DNA"/>
</dbReference>
<dbReference type="STRING" id="89524.SAMN05444370_1355"/>
<evidence type="ECO:0000256" key="1">
    <source>
        <dbReference type="SAM" id="Phobius"/>
    </source>
</evidence>
<accession>A0A1H4G3C0</accession>
<feature type="chain" id="PRO_5011604502" description="VPLPA-CTERM protein sorting domain-containing protein" evidence="2">
    <location>
        <begin position="25"/>
        <end position="184"/>
    </location>
</feature>
<sequence>MTIRPMATALAAALVFLIAGMAAAASLSARPSTTLFEGSVGYSIDLADGLGLAIAATTDGAFLMELSGAFDPDTSGDNPFGVNLLLSDATTLETAISAIWLEDIEVGTGFVALLPGDLTGSAAGDFTNGKLLAILRDAAFPALLGDAEFELRRLDDLTPIPLPPALLLALAGLGALVITGRRRA</sequence>
<keyword evidence="1" id="KW-0472">Membrane</keyword>
<evidence type="ECO:0000313" key="3">
    <source>
        <dbReference type="EMBL" id="SEB03811.1"/>
    </source>
</evidence>
<protein>
    <recommendedName>
        <fullName evidence="5">VPLPA-CTERM protein sorting domain-containing protein</fullName>
    </recommendedName>
</protein>
<dbReference type="AlphaFoldDB" id="A0A1H4G3C0"/>
<gene>
    <name evidence="3" type="ORF">SAMN05444370_1355</name>
</gene>
<dbReference type="RefSeq" id="WP_139284184.1">
    <property type="nucleotide sequence ID" value="NZ_FNQM01000035.1"/>
</dbReference>
<evidence type="ECO:0000256" key="2">
    <source>
        <dbReference type="SAM" id="SignalP"/>
    </source>
</evidence>
<dbReference type="Proteomes" id="UP000198703">
    <property type="component" value="Unassembled WGS sequence"/>
</dbReference>
<organism evidence="3 4">
    <name type="scientific">Rubrimonas cliftonensis</name>
    <dbReference type="NCBI Taxonomy" id="89524"/>
    <lineage>
        <taxon>Bacteria</taxon>
        <taxon>Pseudomonadati</taxon>
        <taxon>Pseudomonadota</taxon>
        <taxon>Alphaproteobacteria</taxon>
        <taxon>Rhodobacterales</taxon>
        <taxon>Paracoccaceae</taxon>
        <taxon>Rubrimonas</taxon>
    </lineage>
</organism>